<sequence>MEWKALPPDLRERLDGELRQSRVLPAVQLLLAAGGCHRDDAHRLIIDRFHELYPPRPPAVPTLLRTAQSLRAPIAAIEARWDADGRGWHVLLVAVVECPGPSHERYSESRLTTFRHGGDLRLFGGVVPAWPEAAEATMAGQALARQLGVPFHFTHPASPDTDLPRWWDTR</sequence>
<dbReference type="EMBL" id="BMPI01000102">
    <property type="protein sequence ID" value="GGM85636.1"/>
    <property type="molecule type" value="Genomic_DNA"/>
</dbReference>
<dbReference type="AlphaFoldDB" id="A0A917UGX6"/>
<reference evidence="1" key="2">
    <citation type="submission" date="2020-09" db="EMBL/GenBank/DDBJ databases">
        <authorList>
            <person name="Sun Q."/>
            <person name="Ohkuma M."/>
        </authorList>
    </citation>
    <scope>NUCLEOTIDE SEQUENCE</scope>
    <source>
        <strain evidence="1">JCM 19831</strain>
    </source>
</reference>
<organism evidence="1 2">
    <name type="scientific">Dactylosporangium sucinum</name>
    <dbReference type="NCBI Taxonomy" id="1424081"/>
    <lineage>
        <taxon>Bacteria</taxon>
        <taxon>Bacillati</taxon>
        <taxon>Actinomycetota</taxon>
        <taxon>Actinomycetes</taxon>
        <taxon>Micromonosporales</taxon>
        <taxon>Micromonosporaceae</taxon>
        <taxon>Dactylosporangium</taxon>
    </lineage>
</organism>
<keyword evidence="2" id="KW-1185">Reference proteome</keyword>
<accession>A0A917UGX6</accession>
<comment type="caution">
    <text evidence="1">The sequence shown here is derived from an EMBL/GenBank/DDBJ whole genome shotgun (WGS) entry which is preliminary data.</text>
</comment>
<reference evidence="1" key="1">
    <citation type="journal article" date="2014" name="Int. J. Syst. Evol. Microbiol.">
        <title>Complete genome sequence of Corynebacterium casei LMG S-19264T (=DSM 44701T), isolated from a smear-ripened cheese.</title>
        <authorList>
            <consortium name="US DOE Joint Genome Institute (JGI-PGF)"/>
            <person name="Walter F."/>
            <person name="Albersmeier A."/>
            <person name="Kalinowski J."/>
            <person name="Ruckert C."/>
        </authorList>
    </citation>
    <scope>NUCLEOTIDE SEQUENCE</scope>
    <source>
        <strain evidence="1">JCM 19831</strain>
    </source>
</reference>
<dbReference type="RefSeq" id="WP_190257567.1">
    <property type="nucleotide sequence ID" value="NZ_BMPI01000102.1"/>
</dbReference>
<proteinExistence type="predicted"/>
<evidence type="ECO:0000313" key="2">
    <source>
        <dbReference type="Proteomes" id="UP000642070"/>
    </source>
</evidence>
<evidence type="ECO:0000313" key="1">
    <source>
        <dbReference type="EMBL" id="GGM85636.1"/>
    </source>
</evidence>
<name>A0A917UGX6_9ACTN</name>
<dbReference type="Proteomes" id="UP000642070">
    <property type="component" value="Unassembled WGS sequence"/>
</dbReference>
<protein>
    <submittedName>
        <fullName evidence="1">Uncharacterized protein</fullName>
    </submittedName>
</protein>
<gene>
    <name evidence="1" type="ORF">GCM10007977_104310</name>
</gene>